<organism evidence="2 3">
    <name type="scientific">Streptomyces flaveus</name>
    <dbReference type="NCBI Taxonomy" id="66370"/>
    <lineage>
        <taxon>Bacteria</taxon>
        <taxon>Bacillati</taxon>
        <taxon>Actinomycetota</taxon>
        <taxon>Actinomycetes</taxon>
        <taxon>Kitasatosporales</taxon>
        <taxon>Streptomycetaceae</taxon>
        <taxon>Streptomyces</taxon>
        <taxon>Streptomyces aurantiacus group</taxon>
    </lineage>
</organism>
<comment type="caution">
    <text evidence="2">The sequence shown here is derived from an EMBL/GenBank/DDBJ whole genome shotgun (WGS) entry which is preliminary data.</text>
</comment>
<reference evidence="2" key="1">
    <citation type="journal article" date="2014" name="Int. J. Syst. Evol. Microbiol.">
        <title>Complete genome sequence of Corynebacterium casei LMG S-19264T (=DSM 44701T), isolated from a smear-ripened cheese.</title>
        <authorList>
            <consortium name="US DOE Joint Genome Institute (JGI-PGF)"/>
            <person name="Walter F."/>
            <person name="Albersmeier A."/>
            <person name="Kalinowski J."/>
            <person name="Ruckert C."/>
        </authorList>
    </citation>
    <scope>NUCLEOTIDE SEQUENCE</scope>
    <source>
        <strain evidence="2">JCM 3035</strain>
    </source>
</reference>
<accession>A0A917VLW3</accession>
<evidence type="ECO:0000313" key="2">
    <source>
        <dbReference type="EMBL" id="GGK94212.1"/>
    </source>
</evidence>
<reference evidence="2" key="2">
    <citation type="submission" date="2020-09" db="EMBL/GenBank/DDBJ databases">
        <authorList>
            <person name="Sun Q."/>
            <person name="Ohkuma M."/>
        </authorList>
    </citation>
    <scope>NUCLEOTIDE SEQUENCE</scope>
    <source>
        <strain evidence="2">JCM 3035</strain>
    </source>
</reference>
<evidence type="ECO:0000256" key="1">
    <source>
        <dbReference type="SAM" id="MobiDB-lite"/>
    </source>
</evidence>
<gene>
    <name evidence="2" type="ORF">GCM10010094_63850</name>
</gene>
<protein>
    <submittedName>
        <fullName evidence="2">Uncharacterized protein</fullName>
    </submittedName>
</protein>
<dbReference type="Pfam" id="PF13602">
    <property type="entry name" value="ADH_zinc_N_2"/>
    <property type="match status" value="1"/>
</dbReference>
<proteinExistence type="predicted"/>
<feature type="compositionally biased region" description="Basic residues" evidence="1">
    <location>
        <begin position="52"/>
        <end position="62"/>
    </location>
</feature>
<dbReference type="EMBL" id="BMPQ01000020">
    <property type="protein sequence ID" value="GGK94212.1"/>
    <property type="molecule type" value="Genomic_DNA"/>
</dbReference>
<dbReference type="Gene3D" id="3.40.50.720">
    <property type="entry name" value="NAD(P)-binding Rossmann-like Domain"/>
    <property type="match status" value="1"/>
</dbReference>
<dbReference type="Proteomes" id="UP000637788">
    <property type="component" value="Unassembled WGS sequence"/>
</dbReference>
<keyword evidence="3" id="KW-1185">Reference proteome</keyword>
<sequence>MDEAIDYHTVDIAEAVEDIDVVLDPVSLDTAARARTRAVLRPGGTFVSIPSRPRRPRRRTRHASVSDGRRPLRSGRHYRPAAEKLPGGVATVLGQVDGVLNVAGIVQRFAHVQDLSLEEIERSWPSR</sequence>
<dbReference type="AlphaFoldDB" id="A0A917VLW3"/>
<feature type="region of interest" description="Disordered" evidence="1">
    <location>
        <begin position="44"/>
        <end position="81"/>
    </location>
</feature>
<evidence type="ECO:0000313" key="3">
    <source>
        <dbReference type="Proteomes" id="UP000637788"/>
    </source>
</evidence>
<name>A0A917VLW3_9ACTN</name>